<keyword evidence="1" id="KW-0812">Transmembrane</keyword>
<feature type="transmembrane region" description="Helical" evidence="1">
    <location>
        <begin position="51"/>
        <end position="71"/>
    </location>
</feature>
<dbReference type="AlphaFoldDB" id="A0A2T0R025"/>
<gene>
    <name evidence="2" type="ORF">CLV37_11037</name>
</gene>
<proteinExistence type="predicted"/>
<evidence type="ECO:0000313" key="2">
    <source>
        <dbReference type="EMBL" id="PRY12477.1"/>
    </source>
</evidence>
<evidence type="ECO:0000313" key="3">
    <source>
        <dbReference type="Proteomes" id="UP000238083"/>
    </source>
</evidence>
<reference evidence="2 3" key="1">
    <citation type="submission" date="2018-03" db="EMBL/GenBank/DDBJ databases">
        <title>Genomic Encyclopedia of Archaeal and Bacterial Type Strains, Phase II (KMG-II): from individual species to whole genera.</title>
        <authorList>
            <person name="Goeker M."/>
        </authorList>
    </citation>
    <scope>NUCLEOTIDE SEQUENCE [LARGE SCALE GENOMIC DNA]</scope>
    <source>
        <strain evidence="2 3">DSM 19711</strain>
    </source>
</reference>
<organism evidence="2 3">
    <name type="scientific">Kineococcus rhizosphaerae</name>
    <dbReference type="NCBI Taxonomy" id="559628"/>
    <lineage>
        <taxon>Bacteria</taxon>
        <taxon>Bacillati</taxon>
        <taxon>Actinomycetota</taxon>
        <taxon>Actinomycetes</taxon>
        <taxon>Kineosporiales</taxon>
        <taxon>Kineosporiaceae</taxon>
        <taxon>Kineococcus</taxon>
    </lineage>
</organism>
<evidence type="ECO:0000256" key="1">
    <source>
        <dbReference type="SAM" id="Phobius"/>
    </source>
</evidence>
<comment type="caution">
    <text evidence="2">The sequence shown here is derived from an EMBL/GenBank/DDBJ whole genome shotgun (WGS) entry which is preliminary data.</text>
</comment>
<keyword evidence="1" id="KW-0472">Membrane</keyword>
<dbReference type="Proteomes" id="UP000238083">
    <property type="component" value="Unassembled WGS sequence"/>
</dbReference>
<name>A0A2T0R025_9ACTN</name>
<protein>
    <submittedName>
        <fullName evidence="2">Uncharacterized protein</fullName>
    </submittedName>
</protein>
<accession>A0A2T0R025</accession>
<feature type="transmembrane region" description="Helical" evidence="1">
    <location>
        <begin position="26"/>
        <end position="45"/>
    </location>
</feature>
<feature type="transmembrane region" description="Helical" evidence="1">
    <location>
        <begin position="78"/>
        <end position="96"/>
    </location>
</feature>
<keyword evidence="3" id="KW-1185">Reference proteome</keyword>
<keyword evidence="1" id="KW-1133">Transmembrane helix</keyword>
<sequence length="98" mass="10452">MAAARHAEPVDDQPDSDRSRAQSARFTTVIGAVVFVLALVLLLFADDRRSLVMSLMLVFVSLGLGLVGFAGDRRWVKTISVASSALAVLLAVYGFIAT</sequence>
<dbReference type="EMBL" id="PVZF01000010">
    <property type="protein sequence ID" value="PRY12477.1"/>
    <property type="molecule type" value="Genomic_DNA"/>
</dbReference>